<evidence type="ECO:0000313" key="2">
    <source>
        <dbReference type="Proteomes" id="UP001279734"/>
    </source>
</evidence>
<reference evidence="1" key="1">
    <citation type="submission" date="2023-05" db="EMBL/GenBank/DDBJ databases">
        <title>Nepenthes gracilis genome sequencing.</title>
        <authorList>
            <person name="Fukushima K."/>
        </authorList>
    </citation>
    <scope>NUCLEOTIDE SEQUENCE</scope>
    <source>
        <strain evidence="1">SING2019-196</strain>
    </source>
</reference>
<dbReference type="AlphaFoldDB" id="A0AAD3XKN3"/>
<dbReference type="Proteomes" id="UP001279734">
    <property type="component" value="Unassembled WGS sequence"/>
</dbReference>
<comment type="caution">
    <text evidence="1">The sequence shown here is derived from an EMBL/GenBank/DDBJ whole genome shotgun (WGS) entry which is preliminary data.</text>
</comment>
<evidence type="ECO:0000313" key="1">
    <source>
        <dbReference type="EMBL" id="GMH08157.1"/>
    </source>
</evidence>
<name>A0AAD3XKN3_NEPGR</name>
<protein>
    <submittedName>
        <fullName evidence="1">Uncharacterized protein</fullName>
    </submittedName>
</protein>
<gene>
    <name evidence="1" type="ORF">Nepgr_009997</name>
</gene>
<accession>A0AAD3XKN3</accession>
<dbReference type="EMBL" id="BSYO01000008">
    <property type="protein sequence ID" value="GMH08157.1"/>
    <property type="molecule type" value="Genomic_DNA"/>
</dbReference>
<organism evidence="1 2">
    <name type="scientific">Nepenthes gracilis</name>
    <name type="common">Slender pitcher plant</name>
    <dbReference type="NCBI Taxonomy" id="150966"/>
    <lineage>
        <taxon>Eukaryota</taxon>
        <taxon>Viridiplantae</taxon>
        <taxon>Streptophyta</taxon>
        <taxon>Embryophyta</taxon>
        <taxon>Tracheophyta</taxon>
        <taxon>Spermatophyta</taxon>
        <taxon>Magnoliopsida</taxon>
        <taxon>eudicotyledons</taxon>
        <taxon>Gunneridae</taxon>
        <taxon>Pentapetalae</taxon>
        <taxon>Caryophyllales</taxon>
        <taxon>Nepenthaceae</taxon>
        <taxon>Nepenthes</taxon>
    </lineage>
</organism>
<proteinExistence type="predicted"/>
<keyword evidence="2" id="KW-1185">Reference proteome</keyword>
<sequence>MCPIFYQPSNILWNENIADITFWVKRHPVAECMTWAFPRYGKLMVNNRLIAFVATGTVRVPKTFHTTQVLSMTNLKTATNIDFELRGKEGELRLKDVPMIIVRRRVNELVSIHISPSHLQFGRKNSCVLASLSILQLRKLDFLIEDSSWGFCFFT</sequence>